<protein>
    <recommendedName>
        <fullName evidence="3">AB hydrolase-1 domain-containing protein</fullName>
    </recommendedName>
</protein>
<keyword evidence="1" id="KW-0378">Hydrolase</keyword>
<dbReference type="PRINTS" id="PR00111">
    <property type="entry name" value="ABHYDROLASE"/>
</dbReference>
<dbReference type="AlphaFoldDB" id="A0AAE1FUS6"/>
<accession>A0AAE1FUS6</accession>
<dbReference type="InterPro" id="IPR000639">
    <property type="entry name" value="Epox_hydrolase-like"/>
</dbReference>
<dbReference type="SUPFAM" id="SSF53474">
    <property type="entry name" value="alpha/beta-Hydrolases"/>
    <property type="match status" value="1"/>
</dbReference>
<dbReference type="PANTHER" id="PTHR42977:SF3">
    <property type="entry name" value="AB HYDROLASE-1 DOMAIN-CONTAINING PROTEIN"/>
    <property type="match status" value="1"/>
</dbReference>
<sequence>MMVVLVMIWTSTVGPSGVYATLSEPSVVRTPDTWFSHLKQLGYPWKPHYLHLHYPGLPSPLRVHYIDEGSRHAKETLLLLHGTPAWSFLYRFMIPVFVQAQYRVVALDNIGFGRSDKLTDPASYSHDLHVETVRLVVQSLDLKGITAVLHDLGGPTGVSALRRDPERYRRVVLLNTWLPQGDVLTRPFEHVAYLAWRTLVTVLGRHTPVQTVFKVTTDATSSAVRLGYGAPYPTYLYTAGPAFWPLMVPLTPEDPVAREMQASAAFLQRWEGAALVGYSDREVFTLAGRSLLLHVLPTACEVQIKDAGHFLQEDQGPSVALIIKEFIEGRCVATRRQA</sequence>
<name>A0AAE1FUS6_PETCI</name>
<keyword evidence="5" id="KW-1185">Reference proteome</keyword>
<keyword evidence="2" id="KW-0732">Signal</keyword>
<dbReference type="InterPro" id="IPR051340">
    <property type="entry name" value="Haloalkane_dehalogenase"/>
</dbReference>
<dbReference type="InterPro" id="IPR029058">
    <property type="entry name" value="AB_hydrolase_fold"/>
</dbReference>
<evidence type="ECO:0000259" key="3">
    <source>
        <dbReference type="Pfam" id="PF00561"/>
    </source>
</evidence>
<feature type="chain" id="PRO_5042090649" description="AB hydrolase-1 domain-containing protein" evidence="2">
    <location>
        <begin position="21"/>
        <end position="338"/>
    </location>
</feature>
<dbReference type="Proteomes" id="UP001286313">
    <property type="component" value="Unassembled WGS sequence"/>
</dbReference>
<dbReference type="PANTHER" id="PTHR42977">
    <property type="entry name" value="HYDROLASE-RELATED"/>
    <property type="match status" value="1"/>
</dbReference>
<evidence type="ECO:0000256" key="2">
    <source>
        <dbReference type="SAM" id="SignalP"/>
    </source>
</evidence>
<proteinExistence type="predicted"/>
<evidence type="ECO:0000313" key="4">
    <source>
        <dbReference type="EMBL" id="KAK3878223.1"/>
    </source>
</evidence>
<evidence type="ECO:0000313" key="5">
    <source>
        <dbReference type="Proteomes" id="UP001286313"/>
    </source>
</evidence>
<gene>
    <name evidence="4" type="ORF">Pcinc_017125</name>
</gene>
<dbReference type="GO" id="GO:0004301">
    <property type="term" value="F:epoxide hydrolase activity"/>
    <property type="evidence" value="ECO:0007669"/>
    <property type="project" value="TreeGrafter"/>
</dbReference>
<dbReference type="EMBL" id="JAWQEG010001572">
    <property type="protein sequence ID" value="KAK3878223.1"/>
    <property type="molecule type" value="Genomic_DNA"/>
</dbReference>
<feature type="domain" description="AB hydrolase-1" evidence="3">
    <location>
        <begin position="76"/>
        <end position="178"/>
    </location>
</feature>
<organism evidence="4 5">
    <name type="scientific">Petrolisthes cinctipes</name>
    <name type="common">Flat porcelain crab</name>
    <dbReference type="NCBI Taxonomy" id="88211"/>
    <lineage>
        <taxon>Eukaryota</taxon>
        <taxon>Metazoa</taxon>
        <taxon>Ecdysozoa</taxon>
        <taxon>Arthropoda</taxon>
        <taxon>Crustacea</taxon>
        <taxon>Multicrustacea</taxon>
        <taxon>Malacostraca</taxon>
        <taxon>Eumalacostraca</taxon>
        <taxon>Eucarida</taxon>
        <taxon>Decapoda</taxon>
        <taxon>Pleocyemata</taxon>
        <taxon>Anomura</taxon>
        <taxon>Galatheoidea</taxon>
        <taxon>Porcellanidae</taxon>
        <taxon>Petrolisthes</taxon>
    </lineage>
</organism>
<dbReference type="InterPro" id="IPR000073">
    <property type="entry name" value="AB_hydrolase_1"/>
</dbReference>
<dbReference type="PRINTS" id="PR00412">
    <property type="entry name" value="EPOXHYDRLASE"/>
</dbReference>
<dbReference type="Gene3D" id="3.40.50.1820">
    <property type="entry name" value="alpha/beta hydrolase"/>
    <property type="match status" value="1"/>
</dbReference>
<comment type="caution">
    <text evidence="4">The sequence shown here is derived from an EMBL/GenBank/DDBJ whole genome shotgun (WGS) entry which is preliminary data.</text>
</comment>
<evidence type="ECO:0000256" key="1">
    <source>
        <dbReference type="ARBA" id="ARBA00022801"/>
    </source>
</evidence>
<reference evidence="4" key="1">
    <citation type="submission" date="2023-10" db="EMBL/GenBank/DDBJ databases">
        <title>Genome assemblies of two species of porcelain crab, Petrolisthes cinctipes and Petrolisthes manimaculis (Anomura: Porcellanidae).</title>
        <authorList>
            <person name="Angst P."/>
        </authorList>
    </citation>
    <scope>NUCLEOTIDE SEQUENCE</scope>
    <source>
        <strain evidence="4">PB745_01</strain>
        <tissue evidence="4">Gill</tissue>
    </source>
</reference>
<dbReference type="Pfam" id="PF00561">
    <property type="entry name" value="Abhydrolase_1"/>
    <property type="match status" value="1"/>
</dbReference>
<feature type="signal peptide" evidence="2">
    <location>
        <begin position="1"/>
        <end position="20"/>
    </location>
</feature>